<reference evidence="3 4" key="1">
    <citation type="submission" date="2018-05" db="EMBL/GenBank/DDBJ databases">
        <title>Amnibacterium sp. M8JJ-5, whole genome shotgun sequence.</title>
        <authorList>
            <person name="Tuo L."/>
        </authorList>
    </citation>
    <scope>NUCLEOTIDE SEQUENCE [LARGE SCALE GENOMIC DNA]</scope>
    <source>
        <strain evidence="3 4">M8JJ-5</strain>
    </source>
</reference>
<comment type="caution">
    <text evidence="3">The sequence shown here is derived from an EMBL/GenBank/DDBJ whole genome shotgun (WGS) entry which is preliminary data.</text>
</comment>
<accession>A0A2V1HT53</accession>
<evidence type="ECO:0000256" key="1">
    <source>
        <dbReference type="SAM" id="MobiDB-lite"/>
    </source>
</evidence>
<keyword evidence="4" id="KW-1185">Reference proteome</keyword>
<evidence type="ECO:0000313" key="4">
    <source>
        <dbReference type="Proteomes" id="UP000244893"/>
    </source>
</evidence>
<proteinExistence type="predicted"/>
<dbReference type="Proteomes" id="UP000244893">
    <property type="component" value="Unassembled WGS sequence"/>
</dbReference>
<feature type="region of interest" description="Disordered" evidence="1">
    <location>
        <begin position="1"/>
        <end position="91"/>
    </location>
</feature>
<protein>
    <submittedName>
        <fullName evidence="3">Uncharacterized protein</fullName>
    </submittedName>
</protein>
<dbReference type="AlphaFoldDB" id="A0A2V1HT53"/>
<gene>
    <name evidence="3" type="ORF">DDQ50_10830</name>
</gene>
<name>A0A2V1HT53_9MICO</name>
<keyword evidence="2" id="KW-1133">Transmembrane helix</keyword>
<keyword evidence="2" id="KW-0812">Transmembrane</keyword>
<feature type="transmembrane region" description="Helical" evidence="2">
    <location>
        <begin position="98"/>
        <end position="119"/>
    </location>
</feature>
<organism evidence="3 4">
    <name type="scientific">Amnibacterium flavum</name>
    <dbReference type="NCBI Taxonomy" id="2173173"/>
    <lineage>
        <taxon>Bacteria</taxon>
        <taxon>Bacillati</taxon>
        <taxon>Actinomycetota</taxon>
        <taxon>Actinomycetes</taxon>
        <taxon>Micrococcales</taxon>
        <taxon>Microbacteriaceae</taxon>
        <taxon>Amnibacterium</taxon>
    </lineage>
</organism>
<evidence type="ECO:0000256" key="2">
    <source>
        <dbReference type="SAM" id="Phobius"/>
    </source>
</evidence>
<evidence type="ECO:0000313" key="3">
    <source>
        <dbReference type="EMBL" id="PVZ94229.1"/>
    </source>
</evidence>
<keyword evidence="2" id="KW-0472">Membrane</keyword>
<dbReference type="EMBL" id="QEOP01000002">
    <property type="protein sequence ID" value="PVZ94229.1"/>
    <property type="molecule type" value="Genomic_DNA"/>
</dbReference>
<dbReference type="RefSeq" id="WP_116756742.1">
    <property type="nucleotide sequence ID" value="NZ_JBHUEX010000001.1"/>
</dbReference>
<sequence>MDTPSAGDRDEAERRRLQRIVYGPDASDEERDRAQQALDAMSAAREAARRDSESAPAGGVDGTPDPSSAEAMADYGDGAESEDGTEAAAGPSRNRRTLLIIGAAVVAIVALALIVPRLIPQDPLAIFEQSPGTSADALPEWFVTTIEESVSDTERAAALISATHILSEDGVEAYLFRDDPTETYCLAAERAFDCASPGRFRLEGLAIEPLPSSERSGSHRVTFDAESGLTVEDAPAEDASLPTDGYAWADIFESCVGDQGFVIAVTEGGLVVAAPIAEEDVLDFALTTRDCRARHPMNVTYLID</sequence>